<dbReference type="NCBIfam" id="TIGR00231">
    <property type="entry name" value="small_GTP"/>
    <property type="match status" value="1"/>
</dbReference>
<dbReference type="InterPro" id="IPR025121">
    <property type="entry name" value="GTPase_HflX_N"/>
</dbReference>
<reference evidence="9 10" key="1">
    <citation type="journal article" date="2016" name="Nat. Commun.">
        <title>Thousands of microbial genomes shed light on interconnected biogeochemical processes in an aquifer system.</title>
        <authorList>
            <person name="Anantharaman K."/>
            <person name="Brown C.T."/>
            <person name="Hug L.A."/>
            <person name="Sharon I."/>
            <person name="Castelle C.J."/>
            <person name="Probst A.J."/>
            <person name="Thomas B.C."/>
            <person name="Singh A."/>
            <person name="Wilkins M.J."/>
            <person name="Karaoz U."/>
            <person name="Brodie E.L."/>
            <person name="Williams K.H."/>
            <person name="Hubbard S.S."/>
            <person name="Banfield J.F."/>
        </authorList>
    </citation>
    <scope>NUCLEOTIDE SEQUENCE [LARGE SCALE GENOMIC DNA]</scope>
</reference>
<dbReference type="Gene3D" id="3.40.50.300">
    <property type="entry name" value="P-loop containing nucleotide triphosphate hydrolases"/>
    <property type="match status" value="1"/>
</dbReference>
<dbReference type="AlphaFoldDB" id="A0A1F7RWU7"/>
<organism evidence="9 10">
    <name type="scientific">Candidatus Schekmanbacteria bacterium RBG_16_38_11</name>
    <dbReference type="NCBI Taxonomy" id="1817880"/>
    <lineage>
        <taxon>Bacteria</taxon>
        <taxon>Candidatus Schekmaniibacteriota</taxon>
    </lineage>
</organism>
<dbReference type="GO" id="GO:0043022">
    <property type="term" value="F:ribosome binding"/>
    <property type="evidence" value="ECO:0007669"/>
    <property type="project" value="TreeGrafter"/>
</dbReference>
<keyword evidence="2" id="KW-0479">Metal-binding</keyword>
<keyword evidence="5 6" id="KW-0342">GTP-binding</keyword>
<comment type="subunit">
    <text evidence="6">Monomer. Associates with the 50S ribosomal subunit.</text>
</comment>
<name>A0A1F7RWU7_9BACT</name>
<dbReference type="GO" id="GO:0005525">
    <property type="term" value="F:GTP binding"/>
    <property type="evidence" value="ECO:0007669"/>
    <property type="project" value="UniProtKB-UniRule"/>
</dbReference>
<evidence type="ECO:0000313" key="9">
    <source>
        <dbReference type="EMBL" id="OGL45900.1"/>
    </source>
</evidence>
<feature type="coiled-coil region" evidence="7">
    <location>
        <begin position="337"/>
        <end position="364"/>
    </location>
</feature>
<dbReference type="Pfam" id="PF01926">
    <property type="entry name" value="MMR_HSR1"/>
    <property type="match status" value="1"/>
</dbReference>
<dbReference type="CDD" id="cd01878">
    <property type="entry name" value="HflX"/>
    <property type="match status" value="1"/>
</dbReference>
<dbReference type="HAMAP" id="MF_00900">
    <property type="entry name" value="GTPase_HflX"/>
    <property type="match status" value="1"/>
</dbReference>
<keyword evidence="3 6" id="KW-0547">Nucleotide-binding</keyword>
<keyword evidence="4" id="KW-0460">Magnesium</keyword>
<dbReference type="GO" id="GO:0005737">
    <property type="term" value="C:cytoplasm"/>
    <property type="evidence" value="ECO:0007669"/>
    <property type="project" value="UniProtKB-SubCell"/>
</dbReference>
<dbReference type="PROSITE" id="PS51705">
    <property type="entry name" value="G_HFLX"/>
    <property type="match status" value="1"/>
</dbReference>
<accession>A0A1F7RWU7</accession>
<dbReference type="InterPro" id="IPR005225">
    <property type="entry name" value="Small_GTP-bd"/>
</dbReference>
<comment type="subcellular location">
    <subcellularLocation>
        <location evidence="6">Cytoplasm</location>
    </subcellularLocation>
    <text evidence="6">May associate with membranes.</text>
</comment>
<dbReference type="SUPFAM" id="SSF52540">
    <property type="entry name" value="P-loop containing nucleoside triphosphate hydrolases"/>
    <property type="match status" value="1"/>
</dbReference>
<evidence type="ECO:0000256" key="7">
    <source>
        <dbReference type="SAM" id="Coils"/>
    </source>
</evidence>
<sequence length="555" mass="63311">MEKIYGNTIGLKPNQIKRIENIYRRKIPPQEIITHELSRYLTETSHEIGRQIGALINRSGRIEYVIVGDARGLMLPDLKRTRVGEKRFRGLRLIHTHLKAEPLSKEDLTDLALLRLDLVASIDVLEDGLPGNIRCAHLIPQNSDSSSWNFLEPIHPSRLDVNFLEVIKSLEEEFARHGDGRKAGDKRERGILVSVTRGNLREAEESLEELKELAYSSGVFVVDSVVQRVKEINPKFFIGRGKLNELVIRCMQHEADLFIFDQNLSAAQIKSITDYTDMKVIDRAQLILDIFAQRAHSRDGKIQVELAQLKYMLPRLVGKGVEMSQLMGGIGGRGPGETKLEVDRRKAKERINHLEKQIKHLSQERFQRRSLRKKKGVPIISIIGYTNAGKSTLLNNLTKSQVFVEDKLFATLDPSSRRLKFPRDREVIITDTVGFIRDLPDDLINAFKATLEELEDADLLLHVVDISSPYFEKHIKAVDKILEELKLDNIPALLVFNKEDRISKEEAANICNLHNAISISAIKQETFYRLLKRIEEVLWEENSNSSIAHQPLVTD</sequence>
<evidence type="ECO:0000259" key="8">
    <source>
        <dbReference type="PROSITE" id="PS51705"/>
    </source>
</evidence>
<dbReference type="Proteomes" id="UP000178435">
    <property type="component" value="Unassembled WGS sequence"/>
</dbReference>
<dbReference type="InterPro" id="IPR006073">
    <property type="entry name" value="GTP-bd"/>
</dbReference>
<evidence type="ECO:0000256" key="3">
    <source>
        <dbReference type="ARBA" id="ARBA00022741"/>
    </source>
</evidence>
<dbReference type="Pfam" id="PF16360">
    <property type="entry name" value="GTP-bdg_M"/>
    <property type="match status" value="1"/>
</dbReference>
<dbReference type="EMBL" id="MGDF01000074">
    <property type="protein sequence ID" value="OGL45900.1"/>
    <property type="molecule type" value="Genomic_DNA"/>
</dbReference>
<keyword evidence="7" id="KW-0175">Coiled coil</keyword>
<evidence type="ECO:0000256" key="1">
    <source>
        <dbReference type="ARBA" id="ARBA00022490"/>
    </source>
</evidence>
<dbReference type="Gene3D" id="6.10.250.2860">
    <property type="match status" value="1"/>
</dbReference>
<comment type="caution">
    <text evidence="9">The sequence shown here is derived from an EMBL/GenBank/DDBJ whole genome shotgun (WGS) entry which is preliminary data.</text>
</comment>
<dbReference type="PANTHER" id="PTHR10229">
    <property type="entry name" value="GTP-BINDING PROTEIN HFLX"/>
    <property type="match status" value="1"/>
</dbReference>
<dbReference type="InterPro" id="IPR032305">
    <property type="entry name" value="GTP-bd_M"/>
</dbReference>
<dbReference type="Gene3D" id="3.40.50.11060">
    <property type="entry name" value="GTPase HflX, N-terminal domain"/>
    <property type="match status" value="1"/>
</dbReference>
<evidence type="ECO:0000313" key="10">
    <source>
        <dbReference type="Proteomes" id="UP000178435"/>
    </source>
</evidence>
<comment type="similarity">
    <text evidence="6">Belongs to the TRAFAC class OBG-HflX-like GTPase superfamily. HflX GTPase family.</text>
</comment>
<dbReference type="InterPro" id="IPR027417">
    <property type="entry name" value="P-loop_NTPase"/>
</dbReference>
<evidence type="ECO:0000256" key="5">
    <source>
        <dbReference type="ARBA" id="ARBA00023134"/>
    </source>
</evidence>
<protein>
    <recommendedName>
        <fullName evidence="6">GTPase HflX</fullName>
    </recommendedName>
    <alternativeName>
        <fullName evidence="6">GTP-binding protein HflX</fullName>
    </alternativeName>
</protein>
<dbReference type="Pfam" id="PF13167">
    <property type="entry name" value="GTP-bdg_N"/>
    <property type="match status" value="1"/>
</dbReference>
<evidence type="ECO:0000256" key="4">
    <source>
        <dbReference type="ARBA" id="ARBA00022842"/>
    </source>
</evidence>
<proteinExistence type="inferred from homology"/>
<dbReference type="NCBIfam" id="TIGR03156">
    <property type="entry name" value="GTP_HflX"/>
    <property type="match status" value="1"/>
</dbReference>
<evidence type="ECO:0000256" key="2">
    <source>
        <dbReference type="ARBA" id="ARBA00022723"/>
    </source>
</evidence>
<comment type="function">
    <text evidence="6">GTPase that associates with the 50S ribosomal subunit and may have a role during protein synthesis or ribosome biogenesis.</text>
</comment>
<dbReference type="PANTHER" id="PTHR10229:SF0">
    <property type="entry name" value="GTP-BINDING PROTEIN 6-RELATED"/>
    <property type="match status" value="1"/>
</dbReference>
<dbReference type="PRINTS" id="PR00326">
    <property type="entry name" value="GTP1OBG"/>
</dbReference>
<keyword evidence="1 6" id="KW-0963">Cytoplasm</keyword>
<dbReference type="GO" id="GO:0003924">
    <property type="term" value="F:GTPase activity"/>
    <property type="evidence" value="ECO:0007669"/>
    <property type="project" value="UniProtKB-UniRule"/>
</dbReference>
<dbReference type="FunFam" id="3.40.50.11060:FF:000001">
    <property type="entry name" value="GTPase HflX"/>
    <property type="match status" value="1"/>
</dbReference>
<gene>
    <name evidence="6" type="primary">hflX</name>
    <name evidence="9" type="ORF">A2149_07935</name>
</gene>
<dbReference type="InterPro" id="IPR016496">
    <property type="entry name" value="GTPase_HflX"/>
</dbReference>
<evidence type="ECO:0000256" key="6">
    <source>
        <dbReference type="HAMAP-Rule" id="MF_00900"/>
    </source>
</evidence>
<dbReference type="InterPro" id="IPR042108">
    <property type="entry name" value="GTPase_HflX_N_sf"/>
</dbReference>
<dbReference type="GO" id="GO:0046872">
    <property type="term" value="F:metal ion binding"/>
    <property type="evidence" value="ECO:0007669"/>
    <property type="project" value="UniProtKB-KW"/>
</dbReference>
<feature type="domain" description="Hflx-type G" evidence="8">
    <location>
        <begin position="378"/>
        <end position="542"/>
    </location>
</feature>
<dbReference type="InterPro" id="IPR030394">
    <property type="entry name" value="G_HFLX_dom"/>
</dbReference>